<keyword evidence="13" id="KW-0511">Multifunctional enzyme</keyword>
<dbReference type="RefSeq" id="WP_161821838.1">
    <property type="nucleotide sequence ID" value="NZ_LSRS01000003.1"/>
</dbReference>
<dbReference type="SUPFAM" id="SSF53613">
    <property type="entry name" value="Ribokinase-like"/>
    <property type="match status" value="1"/>
</dbReference>
<dbReference type="FunFam" id="3.40.50.10260:FF:000003">
    <property type="entry name" value="Multifunctional fusion protein"/>
    <property type="match status" value="1"/>
</dbReference>
<keyword evidence="11 18" id="KW-0413">Isomerase</keyword>
<dbReference type="AlphaFoldDB" id="A0A9D3AZ05"/>
<dbReference type="Proteomes" id="UP000798488">
    <property type="component" value="Unassembled WGS sequence"/>
</dbReference>
<evidence type="ECO:0000256" key="10">
    <source>
        <dbReference type="ARBA" id="ARBA00023027"/>
    </source>
</evidence>
<comment type="function">
    <text evidence="14 19">Bifunctional enzyme that catalyzes the epimerization of the S- and R-forms of NAD(P)HX and the dehydration of the S-form of NAD(P)HX at the expense of ADP, which is converted to AMP. This allows the repair of both epimers of NAD(P)HX, a damaged form of NAD(P)H that is a result of enzymatic or heat-dependent hydration.</text>
</comment>
<feature type="domain" description="YjeF N-terminal" evidence="21">
    <location>
        <begin position="9"/>
        <end position="221"/>
    </location>
</feature>
<dbReference type="InterPro" id="IPR030677">
    <property type="entry name" value="Nnr"/>
</dbReference>
<evidence type="ECO:0000256" key="17">
    <source>
        <dbReference type="HAMAP-Rule" id="MF_01965"/>
    </source>
</evidence>
<gene>
    <name evidence="22" type="primary">nnr</name>
    <name evidence="17" type="synonym">nnrD</name>
    <name evidence="18" type="synonym">nnrE</name>
    <name evidence="22" type="ORF">SPSYN_01500</name>
</gene>
<dbReference type="EC" id="5.1.99.6" evidence="19"/>
<dbReference type="Pfam" id="PF01256">
    <property type="entry name" value="Carb_kinase"/>
    <property type="match status" value="1"/>
</dbReference>
<proteinExistence type="inferred from homology"/>
<keyword evidence="9 18" id="KW-0630">Potassium</keyword>
<feature type="binding site" evidence="17">
    <location>
        <position position="412"/>
    </location>
    <ligand>
        <name>(6S)-NADPHX</name>
        <dbReference type="ChEBI" id="CHEBI:64076"/>
    </ligand>
</feature>
<organism evidence="22 23">
    <name type="scientific">Sporotomaculum syntrophicum</name>
    <dbReference type="NCBI Taxonomy" id="182264"/>
    <lineage>
        <taxon>Bacteria</taxon>
        <taxon>Bacillati</taxon>
        <taxon>Bacillota</taxon>
        <taxon>Clostridia</taxon>
        <taxon>Eubacteriales</taxon>
        <taxon>Desulfallaceae</taxon>
        <taxon>Sporotomaculum</taxon>
    </lineage>
</organism>
<keyword evidence="6 17" id="KW-0547">Nucleotide-binding</keyword>
<accession>A0A9D3AZ05</accession>
<evidence type="ECO:0000313" key="23">
    <source>
        <dbReference type="Proteomes" id="UP000798488"/>
    </source>
</evidence>
<dbReference type="GO" id="GO:0005524">
    <property type="term" value="F:ATP binding"/>
    <property type="evidence" value="ECO:0007669"/>
    <property type="project" value="UniProtKB-UniRule"/>
</dbReference>
<evidence type="ECO:0000256" key="14">
    <source>
        <dbReference type="ARBA" id="ARBA00025153"/>
    </source>
</evidence>
<comment type="function">
    <text evidence="17">Catalyzes the dehydration of the S-form of NAD(P)HX at the expense of ADP, which is converted to AMP. Together with NAD(P)HX epimerase, which catalyzes the epimerization of the S- and R-forms, the enzyme allows the repair of both epimers of NAD(P)HX, a damaged form of NAD(P)H that is a result of enzymatic or heat-dependent hydration.</text>
</comment>
<comment type="similarity">
    <text evidence="4 19">In the C-terminal section; belongs to the NnrD/CARKD family.</text>
</comment>
<dbReference type="InterPro" id="IPR000631">
    <property type="entry name" value="CARKD"/>
</dbReference>
<comment type="catalytic activity">
    <reaction evidence="2 18 19">
        <text>(6R)-NADPHX = (6S)-NADPHX</text>
        <dbReference type="Rhea" id="RHEA:32227"/>
        <dbReference type="ChEBI" id="CHEBI:64076"/>
        <dbReference type="ChEBI" id="CHEBI:64077"/>
        <dbReference type="EC" id="5.1.99.6"/>
    </reaction>
</comment>
<evidence type="ECO:0000256" key="18">
    <source>
        <dbReference type="HAMAP-Rule" id="MF_01966"/>
    </source>
</evidence>
<dbReference type="GO" id="GO:0110051">
    <property type="term" value="P:metabolite repair"/>
    <property type="evidence" value="ECO:0007669"/>
    <property type="project" value="TreeGrafter"/>
</dbReference>
<evidence type="ECO:0000256" key="1">
    <source>
        <dbReference type="ARBA" id="ARBA00000013"/>
    </source>
</evidence>
<feature type="binding site" evidence="18">
    <location>
        <position position="167"/>
    </location>
    <ligand>
        <name>K(+)</name>
        <dbReference type="ChEBI" id="CHEBI:29103"/>
    </ligand>
</feature>
<dbReference type="Pfam" id="PF03853">
    <property type="entry name" value="YjeF_N"/>
    <property type="match status" value="1"/>
</dbReference>
<keyword evidence="23" id="KW-1185">Reference proteome</keyword>
<dbReference type="NCBIfam" id="TIGR00197">
    <property type="entry name" value="yjeF_nterm"/>
    <property type="match status" value="1"/>
</dbReference>
<name>A0A9D3AZ05_9FIRM</name>
<dbReference type="PANTHER" id="PTHR12592">
    <property type="entry name" value="ATP-DEPENDENT (S)-NAD(P)H-HYDRATE DEHYDRATASE FAMILY MEMBER"/>
    <property type="match status" value="1"/>
</dbReference>
<evidence type="ECO:0000256" key="15">
    <source>
        <dbReference type="ARBA" id="ARBA00048238"/>
    </source>
</evidence>
<evidence type="ECO:0000313" key="22">
    <source>
        <dbReference type="EMBL" id="KAF1085364.1"/>
    </source>
</evidence>
<dbReference type="EMBL" id="LSRS01000003">
    <property type="protein sequence ID" value="KAF1085364.1"/>
    <property type="molecule type" value="Genomic_DNA"/>
</dbReference>
<evidence type="ECO:0000256" key="3">
    <source>
        <dbReference type="ARBA" id="ARBA00006001"/>
    </source>
</evidence>
<dbReference type="PROSITE" id="PS01050">
    <property type="entry name" value="YJEF_C_2"/>
    <property type="match status" value="1"/>
</dbReference>
<keyword evidence="7 17" id="KW-0067">ATP-binding</keyword>
<dbReference type="Gene3D" id="3.40.50.10260">
    <property type="entry name" value="YjeF N-terminal domain"/>
    <property type="match status" value="1"/>
</dbReference>
<dbReference type="HAMAP" id="MF_01966">
    <property type="entry name" value="NADHX_epimerase"/>
    <property type="match status" value="1"/>
</dbReference>
<dbReference type="OrthoDB" id="9806925at2"/>
<evidence type="ECO:0000256" key="4">
    <source>
        <dbReference type="ARBA" id="ARBA00009524"/>
    </source>
</evidence>
<comment type="caution">
    <text evidence="18">Lacks conserved residue(s) required for the propagation of feature annotation.</text>
</comment>
<dbReference type="InterPro" id="IPR017953">
    <property type="entry name" value="Carbohydrate_kinase_pred_CS"/>
</dbReference>
<comment type="function">
    <text evidence="18">Catalyzes the epimerization of the S- and R-forms of NAD(P)HX, a damaged form of NAD(P)H that is a result of enzymatic or heat-dependent hydration. This is a prerequisite for the S-specific NAD(P)H-hydrate dehydratase to allow the repair of both epimers of NAD(P)HX.</text>
</comment>
<feature type="binding site" evidence="17">
    <location>
        <position position="479"/>
    </location>
    <ligand>
        <name>(6S)-NADPHX</name>
        <dbReference type="ChEBI" id="CHEBI:64076"/>
    </ligand>
</feature>
<comment type="catalytic activity">
    <reaction evidence="15 17 19">
        <text>(6S)-NADHX + ADP = AMP + phosphate + NADH + H(+)</text>
        <dbReference type="Rhea" id="RHEA:32223"/>
        <dbReference type="ChEBI" id="CHEBI:15378"/>
        <dbReference type="ChEBI" id="CHEBI:43474"/>
        <dbReference type="ChEBI" id="CHEBI:57945"/>
        <dbReference type="ChEBI" id="CHEBI:64074"/>
        <dbReference type="ChEBI" id="CHEBI:456215"/>
        <dbReference type="ChEBI" id="CHEBI:456216"/>
        <dbReference type="EC" id="4.2.1.136"/>
    </reaction>
</comment>
<comment type="cofactor">
    <cofactor evidence="17">
        <name>Mg(2+)</name>
        <dbReference type="ChEBI" id="CHEBI:18420"/>
    </cofactor>
</comment>
<feature type="binding site" evidence="18">
    <location>
        <position position="164"/>
    </location>
    <ligand>
        <name>(6S)-NADPHX</name>
        <dbReference type="ChEBI" id="CHEBI:64076"/>
    </ligand>
</feature>
<keyword evidence="12 17" id="KW-0456">Lyase</keyword>
<evidence type="ECO:0000256" key="12">
    <source>
        <dbReference type="ARBA" id="ARBA00023239"/>
    </source>
</evidence>
<dbReference type="PANTHER" id="PTHR12592:SF0">
    <property type="entry name" value="ATP-DEPENDENT (S)-NAD(P)H-HYDRATE DEHYDRATASE"/>
    <property type="match status" value="1"/>
</dbReference>
<evidence type="ECO:0000256" key="19">
    <source>
        <dbReference type="PIRNR" id="PIRNR017184"/>
    </source>
</evidence>
<keyword evidence="10 17" id="KW-0520">NAD</keyword>
<reference evidence="22" key="1">
    <citation type="submission" date="2016-02" db="EMBL/GenBank/DDBJ databases">
        <title>Draft Genome Sequence of Sporotomaculum syntrophicum Strain FB, a Syntrophic Benzoate Degrader.</title>
        <authorList>
            <person name="Nobu M.K."/>
            <person name="Narihiro T."/>
            <person name="Qiu Y.-L."/>
            <person name="Ohashi A."/>
            <person name="Liu W.-T."/>
            <person name="Yuji S."/>
        </authorList>
    </citation>
    <scope>NUCLEOTIDE SEQUENCE</scope>
    <source>
        <strain evidence="22">FB</strain>
    </source>
</reference>
<dbReference type="NCBIfam" id="TIGR00196">
    <property type="entry name" value="yjeF_cterm"/>
    <property type="match status" value="1"/>
</dbReference>
<comment type="caution">
    <text evidence="22">The sequence shown here is derived from an EMBL/GenBank/DDBJ whole genome shotgun (WGS) entry which is preliminary data.</text>
</comment>
<comment type="similarity">
    <text evidence="3 19">In the N-terminal section; belongs to the NnrE/AIBP family.</text>
</comment>
<dbReference type="InterPro" id="IPR029056">
    <property type="entry name" value="Ribokinase-like"/>
</dbReference>
<evidence type="ECO:0000256" key="9">
    <source>
        <dbReference type="ARBA" id="ARBA00022958"/>
    </source>
</evidence>
<protein>
    <recommendedName>
        <fullName evidence="19">Bifunctional NAD(P)H-hydrate repair enzyme</fullName>
    </recommendedName>
    <alternativeName>
        <fullName evidence="19">Nicotinamide nucleotide repair protein</fullName>
    </alternativeName>
    <domain>
        <recommendedName>
            <fullName evidence="19">ADP-dependent (S)-NAD(P)H-hydrate dehydratase</fullName>
            <ecNumber evidence="19">4.2.1.136</ecNumber>
        </recommendedName>
        <alternativeName>
            <fullName evidence="19">ADP-dependent NAD(P)HX dehydratase</fullName>
        </alternativeName>
    </domain>
    <domain>
        <recommendedName>
            <fullName evidence="19">NAD(P)H-hydrate epimerase</fullName>
            <ecNumber evidence="19">5.1.99.6</ecNumber>
        </recommendedName>
    </domain>
</protein>
<keyword evidence="5 18" id="KW-0479">Metal-binding</keyword>
<evidence type="ECO:0000256" key="16">
    <source>
        <dbReference type="ARBA" id="ARBA00049209"/>
    </source>
</evidence>
<feature type="binding site" evidence="18">
    <location>
        <begin position="135"/>
        <end position="141"/>
    </location>
    <ligand>
        <name>(6S)-NADPHX</name>
        <dbReference type="ChEBI" id="CHEBI:64076"/>
    </ligand>
</feature>
<feature type="binding site" evidence="17">
    <location>
        <position position="478"/>
    </location>
    <ligand>
        <name>AMP</name>
        <dbReference type="ChEBI" id="CHEBI:456215"/>
    </ligand>
</feature>
<dbReference type="EC" id="4.2.1.136" evidence="19"/>
<evidence type="ECO:0000259" key="21">
    <source>
        <dbReference type="PROSITE" id="PS51385"/>
    </source>
</evidence>
<feature type="binding site" evidence="18">
    <location>
        <begin position="59"/>
        <end position="63"/>
    </location>
    <ligand>
        <name>(6S)-NADPHX</name>
        <dbReference type="ChEBI" id="CHEBI:64076"/>
    </ligand>
</feature>
<dbReference type="PROSITE" id="PS51383">
    <property type="entry name" value="YJEF_C_3"/>
    <property type="match status" value="1"/>
</dbReference>
<sequence length="539" mass="56273">MRLVTAQEMGAMDQKASKEYGIPSVVLMENAGLKVADLVSALFDNLTRRTIIIVAGKGNNGGDGFVVARHLLNRGAEVQVFLAAEPEKIKGDALINLNIWRKMGQKVLPLLKSNDTNLFRLSLMKADLVVDALYGTGFTGTVRDQMVSVIEAINASGKPVVAIDIPSGLEADTGKANGPCIIANHTVTFALPKLGLVLPTATKYVGELHVADISIPAAVTTGSTEDKKKITNSSKKEGYTAAESEITSGFRYLITDRLVRDWWPRRTGDEHKGNFGRVLVIAGSRGMSGAAVMTAQAAARSGAGLVTLGVPAGIHDIAETKLTEVMTFPLPQNERGALSSAALDEIMDRASNSDVLALGPGLGTGDETAELVKEILLKLKIPCVLDADGLNVLAGKTDIFKAVQPELVLTPHPGEMARLTGRNTDQIQNDRLGIAAAKAAQWGAVVVLKGAGTVVASPDNTLFINNTGNPGMAAGGSGDVLTGIISGFIAQGMSALHAAAAGVYLHGQAGDIAARDKGLAGLLAGDLLEQLPTVLKIME</sequence>
<feature type="binding site" evidence="17">
    <location>
        <position position="290"/>
    </location>
    <ligand>
        <name>(6S)-NADPHX</name>
        <dbReference type="ChEBI" id="CHEBI:64076"/>
    </ligand>
</feature>
<evidence type="ECO:0000256" key="11">
    <source>
        <dbReference type="ARBA" id="ARBA00023235"/>
    </source>
</evidence>
<dbReference type="InterPro" id="IPR036652">
    <property type="entry name" value="YjeF_N_dom_sf"/>
</dbReference>
<dbReference type="PROSITE" id="PS51385">
    <property type="entry name" value="YJEF_N"/>
    <property type="match status" value="1"/>
</dbReference>
<dbReference type="HAMAP" id="MF_01965">
    <property type="entry name" value="NADHX_dehydratase"/>
    <property type="match status" value="1"/>
</dbReference>
<feature type="domain" description="YjeF C-terminal" evidence="20">
    <location>
        <begin position="255"/>
        <end position="538"/>
    </location>
</feature>
<comment type="subunit">
    <text evidence="17">Homotetramer.</text>
</comment>
<evidence type="ECO:0000256" key="8">
    <source>
        <dbReference type="ARBA" id="ARBA00022857"/>
    </source>
</evidence>
<keyword evidence="8 17" id="KW-0521">NADP</keyword>
<evidence type="ECO:0000256" key="13">
    <source>
        <dbReference type="ARBA" id="ARBA00023268"/>
    </source>
</evidence>
<evidence type="ECO:0000256" key="2">
    <source>
        <dbReference type="ARBA" id="ARBA00000909"/>
    </source>
</evidence>
<dbReference type="CDD" id="cd01171">
    <property type="entry name" value="YXKO-related"/>
    <property type="match status" value="1"/>
</dbReference>
<dbReference type="GO" id="GO:0052856">
    <property type="term" value="F:NAD(P)HX epimerase activity"/>
    <property type="evidence" value="ECO:0007669"/>
    <property type="project" value="UniProtKB-UniRule"/>
</dbReference>
<dbReference type="GO" id="GO:0046872">
    <property type="term" value="F:metal ion binding"/>
    <property type="evidence" value="ECO:0007669"/>
    <property type="project" value="UniProtKB-UniRule"/>
</dbReference>
<dbReference type="GO" id="GO:0046496">
    <property type="term" value="P:nicotinamide nucleotide metabolic process"/>
    <property type="evidence" value="ECO:0007669"/>
    <property type="project" value="UniProtKB-UniRule"/>
</dbReference>
<dbReference type="SUPFAM" id="SSF64153">
    <property type="entry name" value="YjeF N-terminal domain-like"/>
    <property type="match status" value="1"/>
</dbReference>
<comment type="similarity">
    <text evidence="18">Belongs to the NnrE/AIBP family.</text>
</comment>
<dbReference type="PIRSF" id="PIRSF017184">
    <property type="entry name" value="Nnr"/>
    <property type="match status" value="1"/>
</dbReference>
<evidence type="ECO:0000256" key="6">
    <source>
        <dbReference type="ARBA" id="ARBA00022741"/>
    </source>
</evidence>
<evidence type="ECO:0000256" key="7">
    <source>
        <dbReference type="ARBA" id="ARBA00022840"/>
    </source>
</evidence>
<dbReference type="GO" id="GO:0052855">
    <property type="term" value="F:ADP-dependent NAD(P)H-hydrate dehydratase activity"/>
    <property type="evidence" value="ECO:0007669"/>
    <property type="project" value="UniProtKB-UniRule"/>
</dbReference>
<feature type="binding site" evidence="18">
    <location>
        <position position="131"/>
    </location>
    <ligand>
        <name>K(+)</name>
        <dbReference type="ChEBI" id="CHEBI:29103"/>
    </ligand>
</feature>
<feature type="binding site" evidence="17">
    <location>
        <begin position="449"/>
        <end position="453"/>
    </location>
    <ligand>
        <name>AMP</name>
        <dbReference type="ChEBI" id="CHEBI:456215"/>
    </ligand>
</feature>
<dbReference type="InterPro" id="IPR004443">
    <property type="entry name" value="YjeF_N_dom"/>
</dbReference>
<dbReference type="Gene3D" id="3.40.1190.20">
    <property type="match status" value="1"/>
</dbReference>
<feature type="binding site" evidence="18">
    <location>
        <position position="60"/>
    </location>
    <ligand>
        <name>K(+)</name>
        <dbReference type="ChEBI" id="CHEBI:29103"/>
    </ligand>
</feature>
<feature type="binding site" evidence="17">
    <location>
        <position position="361"/>
    </location>
    <ligand>
        <name>(6S)-NADPHX</name>
        <dbReference type="ChEBI" id="CHEBI:64076"/>
    </ligand>
</feature>
<comment type="catalytic activity">
    <reaction evidence="1 18 19">
        <text>(6R)-NADHX = (6S)-NADHX</text>
        <dbReference type="Rhea" id="RHEA:32215"/>
        <dbReference type="ChEBI" id="CHEBI:64074"/>
        <dbReference type="ChEBI" id="CHEBI:64075"/>
        <dbReference type="EC" id="5.1.99.6"/>
    </reaction>
</comment>
<comment type="similarity">
    <text evidence="17">Belongs to the NnrD/CARKD family.</text>
</comment>
<comment type="cofactor">
    <cofactor evidence="18 19">
        <name>K(+)</name>
        <dbReference type="ChEBI" id="CHEBI:29103"/>
    </cofactor>
    <text evidence="18 19">Binds 1 potassium ion per subunit.</text>
</comment>
<evidence type="ECO:0000259" key="20">
    <source>
        <dbReference type="PROSITE" id="PS51383"/>
    </source>
</evidence>
<comment type="catalytic activity">
    <reaction evidence="16 17 19">
        <text>(6S)-NADPHX + ADP = AMP + phosphate + NADPH + H(+)</text>
        <dbReference type="Rhea" id="RHEA:32235"/>
        <dbReference type="ChEBI" id="CHEBI:15378"/>
        <dbReference type="ChEBI" id="CHEBI:43474"/>
        <dbReference type="ChEBI" id="CHEBI:57783"/>
        <dbReference type="ChEBI" id="CHEBI:64076"/>
        <dbReference type="ChEBI" id="CHEBI:456215"/>
        <dbReference type="ChEBI" id="CHEBI:456216"/>
        <dbReference type="EC" id="4.2.1.136"/>
    </reaction>
</comment>
<evidence type="ECO:0000256" key="5">
    <source>
        <dbReference type="ARBA" id="ARBA00022723"/>
    </source>
</evidence>